<dbReference type="Proteomes" id="UP001445335">
    <property type="component" value="Unassembled WGS sequence"/>
</dbReference>
<keyword evidence="3" id="KW-1185">Reference proteome</keyword>
<name>A0AAW1S9E7_9CHLO</name>
<feature type="compositionally biased region" description="Basic and acidic residues" evidence="1">
    <location>
        <begin position="173"/>
        <end position="188"/>
    </location>
</feature>
<evidence type="ECO:0000256" key="1">
    <source>
        <dbReference type="SAM" id="MobiDB-lite"/>
    </source>
</evidence>
<dbReference type="AlphaFoldDB" id="A0AAW1S9E7"/>
<sequence>MAGALCFKDHIGVMDELRAKYQRSDDNRKALAAEQMLDDVATMARVREQQVCDAIRGLSLDIAAAQAAASAPEPEGAHAERSHGLLAATSAAEEDLAELMEQDRCGPHLPSSIQPEAQPGERVEDLVTDAEPRTRYELSLYAHISNITWQLERSTSRHERPQTTQSIVACSGRKSEQAFDSRTVDRRLKPSCSPA</sequence>
<dbReference type="EMBL" id="JALJOU010000008">
    <property type="protein sequence ID" value="KAK9842252.1"/>
    <property type="molecule type" value="Genomic_DNA"/>
</dbReference>
<proteinExistence type="predicted"/>
<organism evidence="2 3">
    <name type="scientific">Elliptochloris bilobata</name>
    <dbReference type="NCBI Taxonomy" id="381761"/>
    <lineage>
        <taxon>Eukaryota</taxon>
        <taxon>Viridiplantae</taxon>
        <taxon>Chlorophyta</taxon>
        <taxon>core chlorophytes</taxon>
        <taxon>Trebouxiophyceae</taxon>
        <taxon>Trebouxiophyceae incertae sedis</taxon>
        <taxon>Elliptochloris clade</taxon>
        <taxon>Elliptochloris</taxon>
    </lineage>
</organism>
<reference evidence="2 3" key="1">
    <citation type="journal article" date="2024" name="Nat. Commun.">
        <title>Phylogenomics reveals the evolutionary origins of lichenization in chlorophyte algae.</title>
        <authorList>
            <person name="Puginier C."/>
            <person name="Libourel C."/>
            <person name="Otte J."/>
            <person name="Skaloud P."/>
            <person name="Haon M."/>
            <person name="Grisel S."/>
            <person name="Petersen M."/>
            <person name="Berrin J.G."/>
            <person name="Delaux P.M."/>
            <person name="Dal Grande F."/>
            <person name="Keller J."/>
        </authorList>
    </citation>
    <scope>NUCLEOTIDE SEQUENCE [LARGE SCALE GENOMIC DNA]</scope>
    <source>
        <strain evidence="2 3">SAG 245.80</strain>
    </source>
</reference>
<comment type="caution">
    <text evidence="2">The sequence shown here is derived from an EMBL/GenBank/DDBJ whole genome shotgun (WGS) entry which is preliminary data.</text>
</comment>
<protein>
    <submittedName>
        <fullName evidence="2">Uncharacterized protein</fullName>
    </submittedName>
</protein>
<evidence type="ECO:0000313" key="3">
    <source>
        <dbReference type="Proteomes" id="UP001445335"/>
    </source>
</evidence>
<gene>
    <name evidence="2" type="ORF">WJX81_002792</name>
</gene>
<evidence type="ECO:0000313" key="2">
    <source>
        <dbReference type="EMBL" id="KAK9842252.1"/>
    </source>
</evidence>
<feature type="region of interest" description="Disordered" evidence="1">
    <location>
        <begin position="153"/>
        <end position="195"/>
    </location>
</feature>
<accession>A0AAW1S9E7</accession>